<sequence length="316" mass="36877">KIVKKVVDYAPPERQAAIFAPVKGNLTDLGLQKTMDMINVYFPKKKIIRTKSMVLAQKRNFKIPEPVYLTQLTNQNQAVNIAKISVQIQIHETKRRKSIHPCAEKQILSTTKYMKSNMEPVPIFTTKQEMSSYRLKQTSDFQLRMPKTQKEYKSAIKVKFEQKMQIIRSDDPVFNCSTIIKTTEQPFGTSLKDFSNQTVQFPNQLLTETNQLRKLKYFNQQRIRIEQFVDQPLIRAIKGGNILITKDIYHQYIKIQVQQEAYSSILCLFERSKMQKSGGETKLTKQLKIALNEAMQTPWKQLLQVHQKNHSCRGYK</sequence>
<protein>
    <submittedName>
        <fullName evidence="1">Uncharacterized protein</fullName>
    </submittedName>
</protein>
<dbReference type="EMBL" id="GDID01007635">
    <property type="protein sequence ID" value="JAP88971.1"/>
    <property type="molecule type" value="Transcribed_RNA"/>
</dbReference>
<accession>A0A146JZY2</accession>
<gene>
    <name evidence="1" type="ORF">TPC1_31534</name>
</gene>
<organism evidence="1">
    <name type="scientific">Trepomonas sp. PC1</name>
    <dbReference type="NCBI Taxonomy" id="1076344"/>
    <lineage>
        <taxon>Eukaryota</taxon>
        <taxon>Metamonada</taxon>
        <taxon>Diplomonadida</taxon>
        <taxon>Hexamitidae</taxon>
        <taxon>Hexamitinae</taxon>
        <taxon>Trepomonas</taxon>
    </lineage>
</organism>
<name>A0A146JZY2_9EUKA</name>
<reference evidence="1" key="1">
    <citation type="submission" date="2015-07" db="EMBL/GenBank/DDBJ databases">
        <title>Adaptation to a free-living lifestyle via gene acquisitions in the diplomonad Trepomonas sp. PC1.</title>
        <authorList>
            <person name="Xu F."/>
            <person name="Jerlstrom-Hultqvist J."/>
            <person name="Kolisko M."/>
            <person name="Simpson A.G.B."/>
            <person name="Roger A.J."/>
            <person name="Svard S.G."/>
            <person name="Andersson J.O."/>
        </authorList>
    </citation>
    <scope>NUCLEOTIDE SEQUENCE</scope>
    <source>
        <strain evidence="1">PC1</strain>
    </source>
</reference>
<dbReference type="AlphaFoldDB" id="A0A146JZY2"/>
<evidence type="ECO:0000313" key="1">
    <source>
        <dbReference type="EMBL" id="JAP88971.1"/>
    </source>
</evidence>
<feature type="non-terminal residue" evidence="1">
    <location>
        <position position="1"/>
    </location>
</feature>
<proteinExistence type="predicted"/>